<evidence type="ECO:0000256" key="1">
    <source>
        <dbReference type="ARBA" id="ARBA00006100"/>
    </source>
</evidence>
<dbReference type="Proteomes" id="UP000030755">
    <property type="component" value="Unassembled WGS sequence"/>
</dbReference>
<dbReference type="PANTHER" id="PTHR13932">
    <property type="entry name" value="COPROPORPHYRINIGEN III OXIDASE"/>
    <property type="match status" value="1"/>
</dbReference>
<keyword evidence="13" id="KW-1185">Reference proteome</keyword>
<evidence type="ECO:0000256" key="8">
    <source>
        <dbReference type="ARBA" id="ARBA00023186"/>
    </source>
</evidence>
<proteinExistence type="inferred from homology"/>
<dbReference type="OrthoDB" id="431409at2759"/>
<dbReference type="SFLD" id="SFLDS00029">
    <property type="entry name" value="Radical_SAM"/>
    <property type="match status" value="1"/>
</dbReference>
<dbReference type="PROSITE" id="PS00498">
    <property type="entry name" value="TYROSINASE_2"/>
    <property type="match status" value="1"/>
</dbReference>
<reference evidence="12 13" key="1">
    <citation type="journal article" date="2013" name="Curr. Biol.">
        <title>Shared signatures of parasitism and phylogenomics unite Cryptomycota and microsporidia.</title>
        <authorList>
            <person name="James T.Y."/>
            <person name="Pelin A."/>
            <person name="Bonen L."/>
            <person name="Ahrendt S."/>
            <person name="Sain D."/>
            <person name="Corradi N."/>
            <person name="Stajich J.E."/>
        </authorList>
    </citation>
    <scope>NUCLEOTIDE SEQUENCE [LARGE SCALE GENOMIC DNA]</scope>
    <source>
        <strain evidence="12 13">CSF55</strain>
    </source>
</reference>
<keyword evidence="8" id="KW-0143">Chaperone</keyword>
<dbReference type="GO" id="GO:0006779">
    <property type="term" value="P:porphyrin-containing compound biosynthetic process"/>
    <property type="evidence" value="ECO:0007669"/>
    <property type="project" value="InterPro"/>
</dbReference>
<dbReference type="PANTHER" id="PTHR13932:SF5">
    <property type="entry name" value="RADICAL S-ADENOSYL METHIONINE DOMAIN-CONTAINING PROTEIN 1, MITOCHONDRIAL"/>
    <property type="match status" value="1"/>
</dbReference>
<evidence type="ECO:0000256" key="10">
    <source>
        <dbReference type="ARBA" id="ARBA00045130"/>
    </source>
</evidence>
<name>A0A075B1D3_ROZAC</name>
<keyword evidence="6" id="KW-0408">Iron</keyword>
<dbReference type="SUPFAM" id="SSF48056">
    <property type="entry name" value="Di-copper centre-containing domain"/>
    <property type="match status" value="1"/>
</dbReference>
<dbReference type="InterPro" id="IPR058240">
    <property type="entry name" value="rSAM_sf"/>
</dbReference>
<dbReference type="PROSITE" id="PS00497">
    <property type="entry name" value="TYROSINASE_1"/>
    <property type="match status" value="1"/>
</dbReference>
<evidence type="ECO:0000256" key="2">
    <source>
        <dbReference type="ARBA" id="ARBA00014678"/>
    </source>
</evidence>
<evidence type="ECO:0000313" key="13">
    <source>
        <dbReference type="Proteomes" id="UP000030755"/>
    </source>
</evidence>
<dbReference type="CDD" id="cd01335">
    <property type="entry name" value="Radical_SAM"/>
    <property type="match status" value="1"/>
</dbReference>
<dbReference type="Gene3D" id="3.20.20.70">
    <property type="entry name" value="Aldolase class I"/>
    <property type="match status" value="1"/>
</dbReference>
<dbReference type="PRINTS" id="PR00092">
    <property type="entry name" value="TYROSINASE"/>
</dbReference>
<evidence type="ECO:0000256" key="6">
    <source>
        <dbReference type="ARBA" id="ARBA00023004"/>
    </source>
</evidence>
<dbReference type="Pfam" id="PF00264">
    <property type="entry name" value="Tyrosinase"/>
    <property type="match status" value="1"/>
</dbReference>
<dbReference type="InterPro" id="IPR002227">
    <property type="entry name" value="Tyrosinase_Cu-bd"/>
</dbReference>
<dbReference type="STRING" id="988480.A0A075B1D3"/>
<organism evidence="12 13">
    <name type="scientific">Rozella allomycis (strain CSF55)</name>
    <dbReference type="NCBI Taxonomy" id="988480"/>
    <lineage>
        <taxon>Eukaryota</taxon>
        <taxon>Fungi</taxon>
        <taxon>Fungi incertae sedis</taxon>
        <taxon>Cryptomycota</taxon>
        <taxon>Cryptomycota incertae sedis</taxon>
        <taxon>Rozella</taxon>
    </lineage>
</organism>
<keyword evidence="7" id="KW-0411">Iron-sulfur</keyword>
<dbReference type="Pfam" id="PF04055">
    <property type="entry name" value="Radical_SAM"/>
    <property type="match status" value="1"/>
</dbReference>
<dbReference type="SMART" id="SM00729">
    <property type="entry name" value="Elp3"/>
    <property type="match status" value="1"/>
</dbReference>
<keyword evidence="3" id="KW-0349">Heme</keyword>
<sequence>MVRFHQLSNSGSGWHTFSRIHVENANIAHNNPQFLPWHRHFLYLLENELRKITPGIALPYWDSSAESEAPERSIVFSNAILGFNLNPSTCEWPVQTPNTHCLSRALNSGGVMPSIVYEALINNYPIPEGFFSSSVEDSCRRPGSPFDTFRCFLEVAHGYVHNMIGGDMAFMYSPNDPAFYLHHAFIDKIWHDRQTASNRPNQYDGMLNNMAVQPTDLLSPWGTPVSNEFDVALQCVVYVPRQAGRSFQARSDREIKAPKPLPMEWIKMQGFNETTVRMIEIVMNDIITKYNKGDTISTIVQPKQSVPIETSEKEETQFFSPYCLTKCTFCNFNKYIPPPNLDQDDFVKAYLAEIKGSPKNNQWKVQSIYFGGGTPGLMNPSHVHELINGVRSTFDCMYNMEITIECNPTNIEMNKLLDFKKCGVNRLSLGIQTLNQKYLSWMNRSHTVLDSLNALEISSKVFPNKTTFDLMYGLPFQDLANWKKELNMAESHLNGHVSVYQLTVEKGTPLHKLVENGAIQLPDDDTLLEMHEYAKEFLRVKKYNAYEISNYASSLETESKHNKAYWMGFDYLGFGPGAHGRFCLGNGKRYQTIKIHAPSDWQSNATTFMDG</sequence>
<protein>
    <recommendedName>
        <fullName evidence="2">Radical S-adenosyl methionine domain-containing protein 1, mitochondrial</fullName>
    </recommendedName>
    <alternativeName>
        <fullName evidence="9">Putative heme chaperone</fullName>
    </alternativeName>
</protein>
<dbReference type="EMBL" id="KE560917">
    <property type="protein sequence ID" value="EPZ34781.1"/>
    <property type="molecule type" value="Genomic_DNA"/>
</dbReference>
<dbReference type="GO" id="GO:0005739">
    <property type="term" value="C:mitochondrion"/>
    <property type="evidence" value="ECO:0007669"/>
    <property type="project" value="TreeGrafter"/>
</dbReference>
<dbReference type="InterPro" id="IPR034505">
    <property type="entry name" value="Coproporphyrinogen-III_oxidase"/>
</dbReference>
<dbReference type="HOGENOM" id="CLU_447004_0_0_1"/>
<evidence type="ECO:0000256" key="9">
    <source>
        <dbReference type="ARBA" id="ARBA00033094"/>
    </source>
</evidence>
<dbReference type="InterPro" id="IPR008922">
    <property type="entry name" value="Di-copper_centre_dom_sf"/>
</dbReference>
<evidence type="ECO:0000256" key="7">
    <source>
        <dbReference type="ARBA" id="ARBA00023014"/>
    </source>
</evidence>
<evidence type="ECO:0000256" key="4">
    <source>
        <dbReference type="ARBA" id="ARBA00022691"/>
    </source>
</evidence>
<dbReference type="Gene3D" id="1.10.1280.10">
    <property type="entry name" value="Di-copper center containing domain from catechol oxidase"/>
    <property type="match status" value="1"/>
</dbReference>
<dbReference type="GO" id="GO:0051539">
    <property type="term" value="F:4 iron, 4 sulfur cluster binding"/>
    <property type="evidence" value="ECO:0007669"/>
    <property type="project" value="InterPro"/>
</dbReference>
<evidence type="ECO:0000256" key="5">
    <source>
        <dbReference type="ARBA" id="ARBA00022723"/>
    </source>
</evidence>
<dbReference type="GO" id="GO:0004109">
    <property type="term" value="F:coproporphyrinogen oxidase activity"/>
    <property type="evidence" value="ECO:0007669"/>
    <property type="project" value="InterPro"/>
</dbReference>
<evidence type="ECO:0000259" key="11">
    <source>
        <dbReference type="PROSITE" id="PS51918"/>
    </source>
</evidence>
<dbReference type="AlphaFoldDB" id="A0A075B1D3"/>
<dbReference type="SFLD" id="SFLDG01082">
    <property type="entry name" value="B12-binding_domain_containing"/>
    <property type="match status" value="1"/>
</dbReference>
<dbReference type="InterPro" id="IPR007197">
    <property type="entry name" value="rSAM"/>
</dbReference>
<dbReference type="PROSITE" id="PS51918">
    <property type="entry name" value="RADICAL_SAM"/>
    <property type="match status" value="1"/>
</dbReference>
<keyword evidence="4" id="KW-0949">S-adenosyl-L-methionine</keyword>
<dbReference type="InterPro" id="IPR004559">
    <property type="entry name" value="HemW-like"/>
</dbReference>
<evidence type="ECO:0000256" key="3">
    <source>
        <dbReference type="ARBA" id="ARBA00022617"/>
    </source>
</evidence>
<feature type="domain" description="Radical SAM core" evidence="11">
    <location>
        <begin position="300"/>
        <end position="547"/>
    </location>
</feature>
<dbReference type="InterPro" id="IPR013785">
    <property type="entry name" value="Aldolase_TIM"/>
</dbReference>
<comment type="function">
    <text evidence="10">May be a heme chaperone, appears to bind heme. Homologous bacterial proteins do not have oxygen-independent coproporphyrinogen-III oxidase activity. Binds 1 [4Fe-4S] cluster. The cluster is coordinated with 3 cysteines and an exchangeable S-adenosyl-L-methionine.</text>
</comment>
<keyword evidence="5" id="KW-0479">Metal-binding</keyword>
<dbReference type="SFLD" id="SFLDG01065">
    <property type="entry name" value="anaerobic_coproporphyrinogen-I"/>
    <property type="match status" value="1"/>
</dbReference>
<dbReference type="InterPro" id="IPR006638">
    <property type="entry name" value="Elp3/MiaA/NifB-like_rSAM"/>
</dbReference>
<dbReference type="SFLD" id="SFLDF00562">
    <property type="entry name" value="HemN-like__clustered_with_heat"/>
    <property type="match status" value="1"/>
</dbReference>
<accession>A0A075B1D3</accession>
<dbReference type="GO" id="GO:0046872">
    <property type="term" value="F:metal ion binding"/>
    <property type="evidence" value="ECO:0007669"/>
    <property type="project" value="UniProtKB-KW"/>
</dbReference>
<dbReference type="SUPFAM" id="SSF102114">
    <property type="entry name" value="Radical SAM enzymes"/>
    <property type="match status" value="1"/>
</dbReference>
<dbReference type="NCBIfam" id="TIGR00539">
    <property type="entry name" value="hemN_rel"/>
    <property type="match status" value="1"/>
</dbReference>
<evidence type="ECO:0000313" key="12">
    <source>
        <dbReference type="EMBL" id="EPZ34781.1"/>
    </source>
</evidence>
<comment type="similarity">
    <text evidence="1">Belongs to the anaerobic coproporphyrinogen-III oxidase family. HemW subfamily.</text>
</comment>
<gene>
    <name evidence="12" type="ORF">O9G_004493</name>
</gene>